<dbReference type="InterPro" id="IPR009057">
    <property type="entry name" value="Homeodomain-like_sf"/>
</dbReference>
<dbReference type="Gene3D" id="1.10.10.60">
    <property type="entry name" value="Homeodomain-like"/>
    <property type="match status" value="1"/>
</dbReference>
<dbReference type="OrthoDB" id="6860332at2"/>
<feature type="compositionally biased region" description="Polar residues" evidence="3">
    <location>
        <begin position="1"/>
        <end position="20"/>
    </location>
</feature>
<dbReference type="GO" id="GO:0045892">
    <property type="term" value="P:negative regulation of DNA-templated transcription"/>
    <property type="evidence" value="ECO:0007669"/>
    <property type="project" value="InterPro"/>
</dbReference>
<evidence type="ECO:0000256" key="3">
    <source>
        <dbReference type="SAM" id="MobiDB-lite"/>
    </source>
</evidence>
<dbReference type="RefSeq" id="WP_093269191.1">
    <property type="nucleotide sequence ID" value="NZ_FNDD01000002.1"/>
</dbReference>
<dbReference type="SUPFAM" id="SSF48498">
    <property type="entry name" value="Tetracyclin repressor-like, C-terminal domain"/>
    <property type="match status" value="1"/>
</dbReference>
<accession>A0A1G7WTK6</accession>
<dbReference type="STRING" id="861298.SAMN04488136_102164"/>
<dbReference type="PANTHER" id="PTHR30328">
    <property type="entry name" value="TRANSCRIPTIONAL REPRESSOR"/>
    <property type="match status" value="1"/>
</dbReference>
<dbReference type="Pfam" id="PF00440">
    <property type="entry name" value="TetR_N"/>
    <property type="match status" value="1"/>
</dbReference>
<feature type="region of interest" description="Disordered" evidence="3">
    <location>
        <begin position="1"/>
        <end position="23"/>
    </location>
</feature>
<keyword evidence="6" id="KW-1185">Reference proteome</keyword>
<feature type="DNA-binding region" description="H-T-H motif" evidence="2">
    <location>
        <begin position="48"/>
        <end position="67"/>
    </location>
</feature>
<dbReference type="Proteomes" id="UP000198854">
    <property type="component" value="Unassembled WGS sequence"/>
</dbReference>
<dbReference type="Gene3D" id="1.10.357.10">
    <property type="entry name" value="Tetracycline Repressor, domain 2"/>
    <property type="match status" value="1"/>
</dbReference>
<protein>
    <submittedName>
        <fullName evidence="5">Transcriptional regulator, TetR family</fullName>
    </submittedName>
</protein>
<feature type="domain" description="HTH tetR-type" evidence="4">
    <location>
        <begin position="25"/>
        <end position="85"/>
    </location>
</feature>
<name>A0A1G7WTK6_9VIBR</name>
<dbReference type="EMBL" id="FNDD01000002">
    <property type="protein sequence ID" value="SDG75295.1"/>
    <property type="molecule type" value="Genomic_DNA"/>
</dbReference>
<dbReference type="InterPro" id="IPR036271">
    <property type="entry name" value="Tet_transcr_reg_TetR-rel_C_sf"/>
</dbReference>
<keyword evidence="1 2" id="KW-0238">DNA-binding</keyword>
<organism evidence="5 6">
    <name type="scientific">Vibrio xiamenensis</name>
    <dbReference type="NCBI Taxonomy" id="861298"/>
    <lineage>
        <taxon>Bacteria</taxon>
        <taxon>Pseudomonadati</taxon>
        <taxon>Pseudomonadota</taxon>
        <taxon>Gammaproteobacteria</taxon>
        <taxon>Vibrionales</taxon>
        <taxon>Vibrionaceae</taxon>
        <taxon>Vibrio</taxon>
    </lineage>
</organism>
<evidence type="ECO:0000256" key="1">
    <source>
        <dbReference type="ARBA" id="ARBA00023125"/>
    </source>
</evidence>
<evidence type="ECO:0000259" key="4">
    <source>
        <dbReference type="PROSITE" id="PS50977"/>
    </source>
</evidence>
<dbReference type="PANTHER" id="PTHR30328:SF54">
    <property type="entry name" value="HTH-TYPE TRANSCRIPTIONAL REPRESSOR SCO4008"/>
    <property type="match status" value="1"/>
</dbReference>
<dbReference type="SUPFAM" id="SSF46689">
    <property type="entry name" value="Homeodomain-like"/>
    <property type="match status" value="1"/>
</dbReference>
<evidence type="ECO:0000256" key="2">
    <source>
        <dbReference type="PROSITE-ProRule" id="PRU00335"/>
    </source>
</evidence>
<dbReference type="PRINTS" id="PR00455">
    <property type="entry name" value="HTHTETR"/>
</dbReference>
<reference evidence="5 6" key="1">
    <citation type="submission" date="2016-10" db="EMBL/GenBank/DDBJ databases">
        <authorList>
            <person name="de Groot N.N."/>
        </authorList>
    </citation>
    <scope>NUCLEOTIDE SEQUENCE [LARGE SCALE GENOMIC DNA]</scope>
    <source>
        <strain evidence="5 6">CGMCC 1.10228</strain>
    </source>
</reference>
<gene>
    <name evidence="5" type="ORF">SAMN04488136_102164</name>
</gene>
<dbReference type="InterPro" id="IPR050109">
    <property type="entry name" value="HTH-type_TetR-like_transc_reg"/>
</dbReference>
<evidence type="ECO:0000313" key="6">
    <source>
        <dbReference type="Proteomes" id="UP000198854"/>
    </source>
</evidence>
<evidence type="ECO:0000313" key="5">
    <source>
        <dbReference type="EMBL" id="SDG75295.1"/>
    </source>
</evidence>
<dbReference type="InterPro" id="IPR001647">
    <property type="entry name" value="HTH_TetR"/>
</dbReference>
<dbReference type="Pfam" id="PF08362">
    <property type="entry name" value="TetR_C_3"/>
    <property type="match status" value="1"/>
</dbReference>
<dbReference type="InterPro" id="IPR013573">
    <property type="entry name" value="Tscrpt_reg_YcdC_C"/>
</dbReference>
<dbReference type="PROSITE" id="PS50977">
    <property type="entry name" value="HTH_TETR_2"/>
    <property type="match status" value="1"/>
</dbReference>
<proteinExistence type="predicted"/>
<dbReference type="GO" id="GO:0003677">
    <property type="term" value="F:DNA binding"/>
    <property type="evidence" value="ECO:0007669"/>
    <property type="project" value="UniProtKB-UniRule"/>
</dbReference>
<sequence length="224" mass="25499">MARPTVSHQQGSRQSKTAAPSASRIAMEQRILRGAEQVFAEYGFRGASMDRIANHIGISKQNVIYYFSSKETLYRTVLQHIVNLWLESMSFCEDDAQSPQTVIANYIQGKLRLSRDYPDASKVFAQEIISGAPMIKSYLQKNLKPLFERDVALVRQWIDNGYLRAFEPEHLFFAIWSATQTYADFSAQIQLVMNKSQLDEQDFDAATEFLTQMILRGIVAPETA</sequence>
<dbReference type="AlphaFoldDB" id="A0A1G7WTK6"/>